<dbReference type="SUPFAM" id="SSF51735">
    <property type="entry name" value="NAD(P)-binding Rossmann-fold domains"/>
    <property type="match status" value="1"/>
</dbReference>
<dbReference type="Gene3D" id="3.40.50.720">
    <property type="entry name" value="NAD(P)-binding Rossmann-like Domain"/>
    <property type="match status" value="1"/>
</dbReference>
<dbReference type="InterPro" id="IPR013328">
    <property type="entry name" value="6PGD_dom2"/>
</dbReference>
<dbReference type="InterPro" id="IPR036291">
    <property type="entry name" value="NAD(P)-bd_dom_sf"/>
</dbReference>
<dbReference type="SUPFAM" id="SSF48179">
    <property type="entry name" value="6-phosphogluconate dehydrogenase C-terminal domain-like"/>
    <property type="match status" value="1"/>
</dbReference>
<comment type="similarity">
    <text evidence="2">Belongs to the HIBADH-related family.</text>
</comment>
<dbReference type="OrthoDB" id="7340804at2"/>
<feature type="domain" description="3-hydroxyisobutyrate dehydrogenase-like NAD-binding" evidence="8">
    <location>
        <begin position="165"/>
        <end position="292"/>
    </location>
</feature>
<dbReference type="InterPro" id="IPR011548">
    <property type="entry name" value="HIBADH"/>
</dbReference>
<dbReference type="GO" id="GO:0051287">
    <property type="term" value="F:NAD binding"/>
    <property type="evidence" value="ECO:0007669"/>
    <property type="project" value="InterPro"/>
</dbReference>
<evidence type="ECO:0000256" key="4">
    <source>
        <dbReference type="ARBA" id="ARBA00023002"/>
    </source>
</evidence>
<protein>
    <submittedName>
        <fullName evidence="9">3-hydroxyisobutyrate dehydrogenase</fullName>
    </submittedName>
</protein>
<feature type="domain" description="6-phosphogluconate dehydrogenase NADP-binding" evidence="7">
    <location>
        <begin position="3"/>
        <end position="162"/>
    </location>
</feature>
<dbReference type="Pfam" id="PF03446">
    <property type="entry name" value="NAD_binding_2"/>
    <property type="match status" value="1"/>
</dbReference>
<dbReference type="AlphaFoldDB" id="A0A3N1M1M8"/>
<evidence type="ECO:0000256" key="1">
    <source>
        <dbReference type="ARBA" id="ARBA00005023"/>
    </source>
</evidence>
<dbReference type="Gene3D" id="1.10.1040.10">
    <property type="entry name" value="N-(1-d-carboxylethyl)-l-norvaline Dehydrogenase, domain 2"/>
    <property type="match status" value="1"/>
</dbReference>
<evidence type="ECO:0000313" key="9">
    <source>
        <dbReference type="EMBL" id="ROQ01424.1"/>
    </source>
</evidence>
<keyword evidence="3" id="KW-0101">Branched-chain amino acid catabolism</keyword>
<dbReference type="NCBIfam" id="TIGR01692">
    <property type="entry name" value="HIBADH"/>
    <property type="match status" value="1"/>
</dbReference>
<sequence length="295" mass="29479">MATIAFIGVGNMGGPMAANLVKAQHKVLAFDLSKDNLDRAEAVGAERMASMADAVAAAEIVVTMLPAGPEVRAVYLGEGGIVGQVKPGTLLIDASTIDVESARAVAAGAAAAGLEMLDAPVSGGVGGASAGTLTFMVGGTADAFAKAEAVLAQMGKTIVHAGASGAGQAAKICNNMILGISMVAVSEAFNLADKLGLDRQKLFDVASRSSGQCWSLTSYCPVPGPVPTSPANRDYQAGFTAAMMAKDMRLAQQAAQAAGAVTPLGAAAAQIYGLMNAAGHGQQDFSAVIRLLAGK</sequence>
<keyword evidence="4" id="KW-0560">Oxidoreductase</keyword>
<evidence type="ECO:0000256" key="5">
    <source>
        <dbReference type="ARBA" id="ARBA00023027"/>
    </source>
</evidence>
<dbReference type="FunFam" id="1.10.1040.10:FF:000006">
    <property type="entry name" value="3-hydroxyisobutyrate dehydrogenase"/>
    <property type="match status" value="1"/>
</dbReference>
<dbReference type="EMBL" id="RJKX01000011">
    <property type="protein sequence ID" value="ROQ01424.1"/>
    <property type="molecule type" value="Genomic_DNA"/>
</dbReference>
<dbReference type="PIRSF" id="PIRSF000103">
    <property type="entry name" value="HIBADH"/>
    <property type="match status" value="1"/>
</dbReference>
<evidence type="ECO:0000313" key="10">
    <source>
        <dbReference type="Proteomes" id="UP000278222"/>
    </source>
</evidence>
<dbReference type="InterPro" id="IPR015815">
    <property type="entry name" value="HIBADH-related"/>
</dbReference>
<evidence type="ECO:0000256" key="2">
    <source>
        <dbReference type="ARBA" id="ARBA00009080"/>
    </source>
</evidence>
<evidence type="ECO:0000256" key="3">
    <source>
        <dbReference type="ARBA" id="ARBA00022456"/>
    </source>
</evidence>
<dbReference type="InterPro" id="IPR006115">
    <property type="entry name" value="6PGDH_NADP-bd"/>
</dbReference>
<dbReference type="RefSeq" id="WP_123688185.1">
    <property type="nucleotide sequence ID" value="NZ_AP019700.1"/>
</dbReference>
<evidence type="ECO:0000259" key="8">
    <source>
        <dbReference type="Pfam" id="PF14833"/>
    </source>
</evidence>
<dbReference type="InterPro" id="IPR029154">
    <property type="entry name" value="HIBADH-like_NADP-bd"/>
</dbReference>
<keyword evidence="5" id="KW-0520">NAD</keyword>
<reference evidence="9 10" key="1">
    <citation type="submission" date="2018-11" db="EMBL/GenBank/DDBJ databases">
        <title>Genomic Encyclopedia of Type Strains, Phase IV (KMG-IV): sequencing the most valuable type-strain genomes for metagenomic binning, comparative biology and taxonomic classification.</title>
        <authorList>
            <person name="Goeker M."/>
        </authorList>
    </citation>
    <scope>NUCLEOTIDE SEQUENCE [LARGE SCALE GENOMIC DNA]</scope>
    <source>
        <strain evidence="9 10">DSM 5900</strain>
    </source>
</reference>
<accession>A0A3N1M1M8</accession>
<dbReference type="Proteomes" id="UP000278222">
    <property type="component" value="Unassembled WGS sequence"/>
</dbReference>
<evidence type="ECO:0000256" key="6">
    <source>
        <dbReference type="PIRSR" id="PIRSR000103-1"/>
    </source>
</evidence>
<proteinExistence type="inferred from homology"/>
<evidence type="ECO:0000259" key="7">
    <source>
        <dbReference type="Pfam" id="PF03446"/>
    </source>
</evidence>
<feature type="active site" evidence="6">
    <location>
        <position position="171"/>
    </location>
</feature>
<comment type="pathway">
    <text evidence="1">Amino-acid degradation.</text>
</comment>
<dbReference type="GO" id="GO:0050661">
    <property type="term" value="F:NADP binding"/>
    <property type="evidence" value="ECO:0007669"/>
    <property type="project" value="InterPro"/>
</dbReference>
<dbReference type="Pfam" id="PF14833">
    <property type="entry name" value="NAD_binding_11"/>
    <property type="match status" value="1"/>
</dbReference>
<dbReference type="GO" id="GO:0009083">
    <property type="term" value="P:branched-chain amino acid catabolic process"/>
    <property type="evidence" value="ECO:0007669"/>
    <property type="project" value="UniProtKB-KW"/>
</dbReference>
<comment type="caution">
    <text evidence="9">The sequence shown here is derived from an EMBL/GenBank/DDBJ whole genome shotgun (WGS) entry which is preliminary data.</text>
</comment>
<dbReference type="GO" id="GO:0008442">
    <property type="term" value="F:3-hydroxyisobutyrate dehydrogenase activity"/>
    <property type="evidence" value="ECO:0007669"/>
    <property type="project" value="InterPro"/>
</dbReference>
<organism evidence="9 10">
    <name type="scientific">Stella humosa</name>
    <dbReference type="NCBI Taxonomy" id="94"/>
    <lineage>
        <taxon>Bacteria</taxon>
        <taxon>Pseudomonadati</taxon>
        <taxon>Pseudomonadota</taxon>
        <taxon>Alphaproteobacteria</taxon>
        <taxon>Rhodospirillales</taxon>
        <taxon>Stellaceae</taxon>
        <taxon>Stella</taxon>
    </lineage>
</organism>
<dbReference type="PANTHER" id="PTHR22981">
    <property type="entry name" value="3-HYDROXYISOBUTYRATE DEHYDROGENASE-RELATED"/>
    <property type="match status" value="1"/>
</dbReference>
<name>A0A3N1M1M8_9PROT</name>
<dbReference type="PANTHER" id="PTHR22981:SF7">
    <property type="entry name" value="3-HYDROXYISOBUTYRATE DEHYDROGENASE, MITOCHONDRIAL"/>
    <property type="match status" value="1"/>
</dbReference>
<dbReference type="InterPro" id="IPR008927">
    <property type="entry name" value="6-PGluconate_DH-like_C_sf"/>
</dbReference>
<keyword evidence="10" id="KW-1185">Reference proteome</keyword>
<gene>
    <name evidence="9" type="ORF">EDC65_0603</name>
</gene>